<dbReference type="Proteomes" id="UP001446337">
    <property type="component" value="Chromosome"/>
</dbReference>
<organism evidence="1 2">
    <name type="scientific">Achromobacter denitrificans</name>
    <name type="common">Alcaligenes denitrificans</name>
    <dbReference type="NCBI Taxonomy" id="32002"/>
    <lineage>
        <taxon>Bacteria</taxon>
        <taxon>Pseudomonadati</taxon>
        <taxon>Pseudomonadota</taxon>
        <taxon>Betaproteobacteria</taxon>
        <taxon>Burkholderiales</taxon>
        <taxon>Alcaligenaceae</taxon>
        <taxon>Achromobacter</taxon>
    </lineage>
</organism>
<dbReference type="EMBL" id="CP154792">
    <property type="protein sequence ID" value="XAN16568.1"/>
    <property type="molecule type" value="Genomic_DNA"/>
</dbReference>
<protein>
    <submittedName>
        <fullName evidence="1">Uncharacterized protein</fullName>
    </submittedName>
</protein>
<sequence>MKPPPPYEDAVTFQFGDSPALADELLALVLAGATWCWTGKAGRPAPSKPPAC</sequence>
<name>A0ABZ3G7J5_ACHDE</name>
<proteinExistence type="predicted"/>
<reference evidence="1 2" key="1">
    <citation type="submission" date="2024-05" db="EMBL/GenBank/DDBJ databases">
        <title>Achromobacter denitrificans. BP1, complete genome.</title>
        <authorList>
            <person name="Zhang B."/>
        </authorList>
    </citation>
    <scope>NUCLEOTIDE SEQUENCE [LARGE SCALE GENOMIC DNA]</scope>
    <source>
        <strain evidence="1 2">BP1</strain>
    </source>
</reference>
<keyword evidence="2" id="KW-1185">Reference proteome</keyword>
<evidence type="ECO:0000313" key="2">
    <source>
        <dbReference type="Proteomes" id="UP001446337"/>
    </source>
</evidence>
<dbReference type="RefSeq" id="WP_343498968.1">
    <property type="nucleotide sequence ID" value="NZ_CP154792.1"/>
</dbReference>
<accession>A0ABZ3G7J5</accession>
<evidence type="ECO:0000313" key="1">
    <source>
        <dbReference type="EMBL" id="XAN16568.1"/>
    </source>
</evidence>
<gene>
    <name evidence="1" type="ORF">AAIK43_00660</name>
</gene>